<accession>A0AC60P4M8</accession>
<keyword evidence="2" id="KW-1185">Reference proteome</keyword>
<organism evidence="1 2">
    <name type="scientific">Ixodes persulcatus</name>
    <name type="common">Taiga tick</name>
    <dbReference type="NCBI Taxonomy" id="34615"/>
    <lineage>
        <taxon>Eukaryota</taxon>
        <taxon>Metazoa</taxon>
        <taxon>Ecdysozoa</taxon>
        <taxon>Arthropoda</taxon>
        <taxon>Chelicerata</taxon>
        <taxon>Arachnida</taxon>
        <taxon>Acari</taxon>
        <taxon>Parasitiformes</taxon>
        <taxon>Ixodida</taxon>
        <taxon>Ixodoidea</taxon>
        <taxon>Ixodidae</taxon>
        <taxon>Ixodinae</taxon>
        <taxon>Ixodes</taxon>
    </lineage>
</organism>
<dbReference type="Proteomes" id="UP000805193">
    <property type="component" value="Unassembled WGS sequence"/>
</dbReference>
<proteinExistence type="predicted"/>
<evidence type="ECO:0000313" key="2">
    <source>
        <dbReference type="Proteomes" id="UP000805193"/>
    </source>
</evidence>
<reference evidence="1 2" key="1">
    <citation type="journal article" date="2020" name="Cell">
        <title>Large-Scale Comparative Analyses of Tick Genomes Elucidate Their Genetic Diversity and Vector Capacities.</title>
        <authorList>
            <consortium name="Tick Genome and Microbiome Consortium (TIGMIC)"/>
            <person name="Jia N."/>
            <person name="Wang J."/>
            <person name="Shi W."/>
            <person name="Du L."/>
            <person name="Sun Y."/>
            <person name="Zhan W."/>
            <person name="Jiang J.F."/>
            <person name="Wang Q."/>
            <person name="Zhang B."/>
            <person name="Ji P."/>
            <person name="Bell-Sakyi L."/>
            <person name="Cui X.M."/>
            <person name="Yuan T.T."/>
            <person name="Jiang B.G."/>
            <person name="Yang W.F."/>
            <person name="Lam T.T."/>
            <person name="Chang Q.C."/>
            <person name="Ding S.J."/>
            <person name="Wang X.J."/>
            <person name="Zhu J.G."/>
            <person name="Ruan X.D."/>
            <person name="Zhao L."/>
            <person name="Wei J.T."/>
            <person name="Ye R.Z."/>
            <person name="Que T.C."/>
            <person name="Du C.H."/>
            <person name="Zhou Y.H."/>
            <person name="Cheng J.X."/>
            <person name="Dai P.F."/>
            <person name="Guo W.B."/>
            <person name="Han X.H."/>
            <person name="Huang E.J."/>
            <person name="Li L.F."/>
            <person name="Wei W."/>
            <person name="Gao Y.C."/>
            <person name="Liu J.Z."/>
            <person name="Shao H.Z."/>
            <person name="Wang X."/>
            <person name="Wang C.C."/>
            <person name="Yang T.C."/>
            <person name="Huo Q.B."/>
            <person name="Li W."/>
            <person name="Chen H.Y."/>
            <person name="Chen S.E."/>
            <person name="Zhou L.G."/>
            <person name="Ni X.B."/>
            <person name="Tian J.H."/>
            <person name="Sheng Y."/>
            <person name="Liu T."/>
            <person name="Pan Y.S."/>
            <person name="Xia L.Y."/>
            <person name="Li J."/>
            <person name="Zhao F."/>
            <person name="Cao W.C."/>
        </authorList>
    </citation>
    <scope>NUCLEOTIDE SEQUENCE [LARGE SCALE GENOMIC DNA]</scope>
    <source>
        <strain evidence="1">Iper-2018</strain>
    </source>
</reference>
<comment type="caution">
    <text evidence="1">The sequence shown here is derived from an EMBL/GenBank/DDBJ whole genome shotgun (WGS) entry which is preliminary data.</text>
</comment>
<dbReference type="EMBL" id="JABSTQ010011183">
    <property type="protein sequence ID" value="KAG0414384.1"/>
    <property type="molecule type" value="Genomic_DNA"/>
</dbReference>
<sequence length="221" mass="23054">MSSPEGDRGGACTTSRVSQFVDDACLKQVTLDDAEETKALREDSVGTADPRVVLACRRSYPLSAVGALRLALLATSLLSLACLASAGTGDYDVLDLPLAERVRLHIFTCVFSFLLMAALALADISSLILPCNWVLVDTVSCGACGLLHVVSSSLLLHSGHMYSQSPLVAERSGSLFAVAGVLGLACALLLLGLAGVRWCQPSGRLWGTPATDIMMAPMAAS</sequence>
<name>A0AC60P4M8_IXOPE</name>
<protein>
    <submittedName>
        <fullName evidence="1">Uncharacterized protein</fullName>
    </submittedName>
</protein>
<evidence type="ECO:0000313" key="1">
    <source>
        <dbReference type="EMBL" id="KAG0414384.1"/>
    </source>
</evidence>
<gene>
    <name evidence="1" type="ORF">HPB47_008451</name>
</gene>